<reference evidence="2" key="2">
    <citation type="submission" date="2015-01" db="EMBL/GenBank/DDBJ databases">
        <title>Evolutionary Origins and Diversification of the Mycorrhizal Mutualists.</title>
        <authorList>
            <consortium name="DOE Joint Genome Institute"/>
            <consortium name="Mycorrhizal Genomics Consortium"/>
            <person name="Kohler A."/>
            <person name="Kuo A."/>
            <person name="Nagy L.G."/>
            <person name="Floudas D."/>
            <person name="Copeland A."/>
            <person name="Barry K.W."/>
            <person name="Cichocki N."/>
            <person name="Veneault-Fourrey C."/>
            <person name="LaButti K."/>
            <person name="Lindquist E.A."/>
            <person name="Lipzen A."/>
            <person name="Lundell T."/>
            <person name="Morin E."/>
            <person name="Murat C."/>
            <person name="Riley R."/>
            <person name="Ohm R."/>
            <person name="Sun H."/>
            <person name="Tunlid A."/>
            <person name="Henrissat B."/>
            <person name="Grigoriev I.V."/>
            <person name="Hibbett D.S."/>
            <person name="Martin F."/>
        </authorList>
    </citation>
    <scope>NUCLEOTIDE SEQUENCE [LARGE SCALE GENOMIC DNA]</scope>
    <source>
        <strain evidence="2">F 1598</strain>
    </source>
</reference>
<sequence>MGSCLSTWSRVCNVNPIPYPSPFATPLTTHILAVKNPHFHNLWCYEYCLYDGPITIGQKVALYERDLDSPDPDPDQATPVMEGWINEIFGYGPRWVTFGIINSAGKRVARLSHPDYPDPQLLMAYNHPSNQTHPSQSA</sequence>
<keyword evidence="2" id="KW-1185">Reference proteome</keyword>
<proteinExistence type="predicted"/>
<reference evidence="1 2" key="1">
    <citation type="submission" date="2014-04" db="EMBL/GenBank/DDBJ databases">
        <authorList>
            <consortium name="DOE Joint Genome Institute"/>
            <person name="Kuo A."/>
            <person name="Tarkka M."/>
            <person name="Buscot F."/>
            <person name="Kohler A."/>
            <person name="Nagy L.G."/>
            <person name="Floudas D."/>
            <person name="Copeland A."/>
            <person name="Barry K.W."/>
            <person name="Cichocki N."/>
            <person name="Veneault-Fourrey C."/>
            <person name="LaButti K."/>
            <person name="Lindquist E.A."/>
            <person name="Lipzen A."/>
            <person name="Lundell T."/>
            <person name="Morin E."/>
            <person name="Murat C."/>
            <person name="Sun H."/>
            <person name="Tunlid A."/>
            <person name="Henrissat B."/>
            <person name="Grigoriev I.V."/>
            <person name="Hibbett D.S."/>
            <person name="Martin F."/>
            <person name="Nordberg H.P."/>
            <person name="Cantor M.N."/>
            <person name="Hua S.X."/>
        </authorList>
    </citation>
    <scope>NUCLEOTIDE SEQUENCE [LARGE SCALE GENOMIC DNA]</scope>
    <source>
        <strain evidence="1 2">F 1598</strain>
    </source>
</reference>
<dbReference type="HOGENOM" id="CLU_1856038_0_0_1"/>
<accession>A0A0C3FCX0</accession>
<dbReference type="InParanoid" id="A0A0C3FCX0"/>
<dbReference type="EMBL" id="KN832994">
    <property type="protein sequence ID" value="KIM82540.1"/>
    <property type="molecule type" value="Genomic_DNA"/>
</dbReference>
<name>A0A0C3FCX0_PILCF</name>
<organism evidence="1 2">
    <name type="scientific">Piloderma croceum (strain F 1598)</name>
    <dbReference type="NCBI Taxonomy" id="765440"/>
    <lineage>
        <taxon>Eukaryota</taxon>
        <taxon>Fungi</taxon>
        <taxon>Dikarya</taxon>
        <taxon>Basidiomycota</taxon>
        <taxon>Agaricomycotina</taxon>
        <taxon>Agaricomycetes</taxon>
        <taxon>Agaricomycetidae</taxon>
        <taxon>Atheliales</taxon>
        <taxon>Atheliaceae</taxon>
        <taxon>Piloderma</taxon>
    </lineage>
</organism>
<gene>
    <name evidence="1" type="ORF">PILCRDRAFT_88578</name>
</gene>
<evidence type="ECO:0000313" key="2">
    <source>
        <dbReference type="Proteomes" id="UP000054166"/>
    </source>
</evidence>
<evidence type="ECO:0000313" key="1">
    <source>
        <dbReference type="EMBL" id="KIM82540.1"/>
    </source>
</evidence>
<dbReference type="Proteomes" id="UP000054166">
    <property type="component" value="Unassembled WGS sequence"/>
</dbReference>
<protein>
    <submittedName>
        <fullName evidence="1">Uncharacterized protein</fullName>
    </submittedName>
</protein>
<dbReference type="AlphaFoldDB" id="A0A0C3FCX0"/>